<dbReference type="AlphaFoldDB" id="A8MAF6"/>
<evidence type="ECO:0000313" key="5">
    <source>
        <dbReference type="EMBL" id="ABW02533.1"/>
    </source>
</evidence>
<dbReference type="eggNOG" id="arCOG01603">
    <property type="taxonomic scope" value="Archaea"/>
</dbReference>
<sequence length="188" mass="20246">MQMLISDTRELIILGRGGQGGVTAARIIVSAATRDGKWGQAIPEFGAERRGAIVKSYARISSKPVISHSGVKKADILLILSPDILNLINISELMKGRDSVIIINSPTSIRTGYRTYWVDATGISEKLGLVMAGWHIVSTPILGAFVRVTELVTLDSVISSIGEFVGRGDYVKLNIEAVKMGYSMVKGD</sequence>
<dbReference type="STRING" id="397948.Cmaq_1710"/>
<accession>A8MAF6</accession>
<dbReference type="NCBIfam" id="TIGR02175">
    <property type="entry name" value="PorC_KorC"/>
    <property type="match status" value="1"/>
</dbReference>
<dbReference type="KEGG" id="cma:Cmaq_1710"/>
<dbReference type="RefSeq" id="WP_012186752.1">
    <property type="nucleotide sequence ID" value="NC_009954.1"/>
</dbReference>
<keyword evidence="2" id="KW-0560">Oxidoreductase</keyword>
<evidence type="ECO:0000313" key="6">
    <source>
        <dbReference type="Proteomes" id="UP000001137"/>
    </source>
</evidence>
<dbReference type="InterPro" id="IPR011894">
    <property type="entry name" value="PorC_KorC"/>
</dbReference>
<dbReference type="GO" id="GO:0019164">
    <property type="term" value="F:pyruvate synthase activity"/>
    <property type="evidence" value="ECO:0007669"/>
    <property type="project" value="UniProtKB-EC"/>
</dbReference>
<evidence type="ECO:0000256" key="3">
    <source>
        <dbReference type="ARBA" id="ARBA00049357"/>
    </source>
</evidence>
<comment type="catalytic activity">
    <reaction evidence="3">
        <text>2 oxidized [2Fe-2S]-[ferredoxin] + pyruvate + CoA = 2 reduced [2Fe-2S]-[ferredoxin] + acetyl-CoA + CO2 + H(+)</text>
        <dbReference type="Rhea" id="RHEA:12765"/>
        <dbReference type="Rhea" id="RHEA-COMP:10000"/>
        <dbReference type="Rhea" id="RHEA-COMP:10001"/>
        <dbReference type="ChEBI" id="CHEBI:15361"/>
        <dbReference type="ChEBI" id="CHEBI:15378"/>
        <dbReference type="ChEBI" id="CHEBI:16526"/>
        <dbReference type="ChEBI" id="CHEBI:33737"/>
        <dbReference type="ChEBI" id="CHEBI:33738"/>
        <dbReference type="ChEBI" id="CHEBI:57287"/>
        <dbReference type="ChEBI" id="CHEBI:57288"/>
        <dbReference type="EC" id="1.2.7.1"/>
    </reaction>
</comment>
<dbReference type="Pfam" id="PF01558">
    <property type="entry name" value="POR"/>
    <property type="match status" value="1"/>
</dbReference>
<feature type="domain" description="Pyruvate/ketoisovalerate oxidoreductase catalytic" evidence="4">
    <location>
        <begin position="17"/>
        <end position="182"/>
    </location>
</feature>
<evidence type="ECO:0000256" key="2">
    <source>
        <dbReference type="ARBA" id="ARBA00023002"/>
    </source>
</evidence>
<evidence type="ECO:0000256" key="1">
    <source>
        <dbReference type="ARBA" id="ARBA00012822"/>
    </source>
</evidence>
<protein>
    <recommendedName>
        <fullName evidence="1">pyruvate synthase</fullName>
        <ecNumber evidence="1">1.2.7.1</ecNumber>
    </recommendedName>
</protein>
<dbReference type="InterPro" id="IPR051626">
    <property type="entry name" value="Oxidoreductase_gamma_subunit"/>
</dbReference>
<dbReference type="EMBL" id="CP000852">
    <property type="protein sequence ID" value="ABW02533.1"/>
    <property type="molecule type" value="Genomic_DNA"/>
</dbReference>
<dbReference type="PANTHER" id="PTHR43366:SF1">
    <property type="entry name" value="PYRUVATE SYNTHASE SUBUNIT PORC"/>
    <property type="match status" value="1"/>
</dbReference>
<dbReference type="PANTHER" id="PTHR43366">
    <property type="entry name" value="PYRUVATE SYNTHASE SUBUNIT PORC"/>
    <property type="match status" value="1"/>
</dbReference>
<keyword evidence="6" id="KW-1185">Reference proteome</keyword>
<dbReference type="GeneID" id="5708498"/>
<gene>
    <name evidence="5" type="ordered locus">Cmaq_1710</name>
</gene>
<name>A8MAF6_CALMQ</name>
<dbReference type="SUPFAM" id="SSF53323">
    <property type="entry name" value="Pyruvate-ferredoxin oxidoreductase, PFOR, domain III"/>
    <property type="match status" value="1"/>
</dbReference>
<dbReference type="EC" id="1.2.7.1" evidence="1"/>
<dbReference type="InterPro" id="IPR002869">
    <property type="entry name" value="Pyrv_flavodox_OxRed_cen"/>
</dbReference>
<proteinExistence type="predicted"/>
<keyword evidence="5" id="KW-0670">Pyruvate</keyword>
<dbReference type="Proteomes" id="UP000001137">
    <property type="component" value="Chromosome"/>
</dbReference>
<dbReference type="HOGENOM" id="CLU_087284_2_0_2"/>
<dbReference type="Gene3D" id="3.40.920.10">
    <property type="entry name" value="Pyruvate-ferredoxin oxidoreductase, PFOR, domain III"/>
    <property type="match status" value="1"/>
</dbReference>
<evidence type="ECO:0000259" key="4">
    <source>
        <dbReference type="Pfam" id="PF01558"/>
    </source>
</evidence>
<organism evidence="5 6">
    <name type="scientific">Caldivirga maquilingensis (strain ATCC 700844 / DSM 13496 / JCM 10307 / IC-167)</name>
    <dbReference type="NCBI Taxonomy" id="397948"/>
    <lineage>
        <taxon>Archaea</taxon>
        <taxon>Thermoproteota</taxon>
        <taxon>Thermoprotei</taxon>
        <taxon>Thermoproteales</taxon>
        <taxon>Thermoproteaceae</taxon>
        <taxon>Caldivirga</taxon>
    </lineage>
</organism>
<dbReference type="InterPro" id="IPR019752">
    <property type="entry name" value="Pyrv/ketoisovalerate_OxRed_cat"/>
</dbReference>
<reference evidence="5 6" key="1">
    <citation type="submission" date="2007-10" db="EMBL/GenBank/DDBJ databases">
        <title>Complete sequence of Caldivirga maquilingensis IC-167.</title>
        <authorList>
            <consortium name="US DOE Joint Genome Institute"/>
            <person name="Copeland A."/>
            <person name="Lucas S."/>
            <person name="Lapidus A."/>
            <person name="Barry K."/>
            <person name="Glavina del Rio T."/>
            <person name="Dalin E."/>
            <person name="Tice H."/>
            <person name="Pitluck S."/>
            <person name="Saunders E."/>
            <person name="Brettin T."/>
            <person name="Bruce D."/>
            <person name="Detter J.C."/>
            <person name="Han C."/>
            <person name="Schmutz J."/>
            <person name="Larimer F."/>
            <person name="Land M."/>
            <person name="Hauser L."/>
            <person name="Kyrpides N."/>
            <person name="Ivanova N."/>
            <person name="Biddle J.F."/>
            <person name="Zhang Z."/>
            <person name="Fitz-Gibbon S.T."/>
            <person name="Lowe T.M."/>
            <person name="Saltikov C."/>
            <person name="House C.H."/>
            <person name="Richardson P."/>
        </authorList>
    </citation>
    <scope>NUCLEOTIDE SEQUENCE [LARGE SCALE GENOMIC DNA]</scope>
    <source>
        <strain evidence="6">ATCC 700844 / DSM 13496 / JCM 10307 / IC-167</strain>
    </source>
</reference>